<evidence type="ECO:0000313" key="2">
    <source>
        <dbReference type="EMBL" id="MBP3957078.1"/>
    </source>
</evidence>
<dbReference type="SUPFAM" id="SSF143422">
    <property type="entry name" value="Transposase IS200-like"/>
    <property type="match status" value="1"/>
</dbReference>
<organism evidence="2 3">
    <name type="scientific">Gemmata palustris</name>
    <dbReference type="NCBI Taxonomy" id="2822762"/>
    <lineage>
        <taxon>Bacteria</taxon>
        <taxon>Pseudomonadati</taxon>
        <taxon>Planctomycetota</taxon>
        <taxon>Planctomycetia</taxon>
        <taxon>Gemmatales</taxon>
        <taxon>Gemmataceae</taxon>
        <taxon>Gemmata</taxon>
    </lineage>
</organism>
<proteinExistence type="predicted"/>
<protein>
    <submittedName>
        <fullName evidence="2">Transposase</fullName>
    </submittedName>
</protein>
<dbReference type="PANTHER" id="PTHR33360:SF2">
    <property type="entry name" value="TRANSPOSASE FOR INSERTION SEQUENCE ELEMENT IS200"/>
    <property type="match status" value="1"/>
</dbReference>
<sequence length="148" mass="16838">MAQTYTRLLYHIVFSTKNREPWIDPAWRAELYAYIGGLVRNRKGELLEIGGVSGHVHLLLRLAADRSVSDVVRDINANSSGWLHDRNVMPFAWQDGYGAFTLSPSAIPGVIAYINNQEEHHAGHTFRDEFLGMLTENGAQYDPKRLWE</sequence>
<dbReference type="PANTHER" id="PTHR33360">
    <property type="entry name" value="TRANSPOSASE FOR INSERTION SEQUENCE ELEMENT IS200"/>
    <property type="match status" value="1"/>
</dbReference>
<comment type="caution">
    <text evidence="2">The sequence shown here is derived from an EMBL/GenBank/DDBJ whole genome shotgun (WGS) entry which is preliminary data.</text>
</comment>
<dbReference type="RefSeq" id="WP_210655803.1">
    <property type="nucleotide sequence ID" value="NZ_JAGKQQ010000001.1"/>
</dbReference>
<dbReference type="Pfam" id="PF01797">
    <property type="entry name" value="Y1_Tnp"/>
    <property type="match status" value="1"/>
</dbReference>
<dbReference type="Gene3D" id="3.30.70.1290">
    <property type="entry name" value="Transposase IS200-like"/>
    <property type="match status" value="1"/>
</dbReference>
<dbReference type="InterPro" id="IPR036515">
    <property type="entry name" value="Transposase_17_sf"/>
</dbReference>
<dbReference type="InterPro" id="IPR002686">
    <property type="entry name" value="Transposase_17"/>
</dbReference>
<name>A0ABS5BTM6_9BACT</name>
<gene>
    <name evidence="2" type="ORF">J8F10_17560</name>
</gene>
<dbReference type="Proteomes" id="UP000676565">
    <property type="component" value="Unassembled WGS sequence"/>
</dbReference>
<dbReference type="EMBL" id="JAGKQQ010000001">
    <property type="protein sequence ID" value="MBP3957078.1"/>
    <property type="molecule type" value="Genomic_DNA"/>
</dbReference>
<feature type="domain" description="Transposase IS200-like" evidence="1">
    <location>
        <begin position="5"/>
        <end position="117"/>
    </location>
</feature>
<evidence type="ECO:0000313" key="3">
    <source>
        <dbReference type="Proteomes" id="UP000676565"/>
    </source>
</evidence>
<dbReference type="SMART" id="SM01321">
    <property type="entry name" value="Y1_Tnp"/>
    <property type="match status" value="1"/>
</dbReference>
<reference evidence="2 3" key="1">
    <citation type="submission" date="2021-04" db="EMBL/GenBank/DDBJ databases">
        <authorList>
            <person name="Ivanova A."/>
        </authorList>
    </citation>
    <scope>NUCLEOTIDE SEQUENCE [LARGE SCALE GENOMIC DNA]</scope>
    <source>
        <strain evidence="2 3">G18</strain>
    </source>
</reference>
<accession>A0ABS5BTM6</accession>
<evidence type="ECO:0000259" key="1">
    <source>
        <dbReference type="SMART" id="SM01321"/>
    </source>
</evidence>
<keyword evidence="3" id="KW-1185">Reference proteome</keyword>